<evidence type="ECO:0000313" key="1">
    <source>
        <dbReference type="EMBL" id="MFD1187522.1"/>
    </source>
</evidence>
<dbReference type="EMBL" id="JBHTLD010000149">
    <property type="protein sequence ID" value="MFD1187522.1"/>
    <property type="molecule type" value="Genomic_DNA"/>
</dbReference>
<dbReference type="RefSeq" id="WP_377529201.1">
    <property type="nucleotide sequence ID" value="NZ_JBHTLD010000149.1"/>
</dbReference>
<dbReference type="Gene3D" id="2.40.160.60">
    <property type="entry name" value="Outer membrane protein transport protein (OMPP1/FadL/TodX)"/>
    <property type="match status" value="1"/>
</dbReference>
<sequence length="373" mass="40553">MRIYLLSKMDNFTLRSILALLFLITWSGAAGQVSTPKYSNEFLNIGVGGRALGMGNVQSALANDATAGYWNPAGLLRLQHKYNISLMHSELFAGIAKNDFGSFAMPIDSSSALAVSLIRVGVDDIADTRRLYNEYGYTQYDSIRFFSVADYAMLISYARRSNLIEGLQLGVSAKIIYRNVGDFADAYGFGIDAGAQLQRGSWQFGVMAKDITTTFTAWTHNVEELEEAYAQTGNDLPKNTAELTLPRLVLGVGKSFNFTDRISALIATDVDFTFDGKRNVLVKSDVVSVDPHVGLELAYANAVFIRGGLNNYQETKNFDGGNTKRMQPNFGVGVKTNGLSLDLAMSRISNSESNAVGGSNTSSVIVSLGYAFD</sequence>
<gene>
    <name evidence="1" type="ORF">ACFQ2O_14990</name>
</gene>
<accession>A0ABW3SRP3</accession>
<reference evidence="2" key="1">
    <citation type="journal article" date="2019" name="Int. J. Syst. Evol. Microbiol.">
        <title>The Global Catalogue of Microorganisms (GCM) 10K type strain sequencing project: providing services to taxonomists for standard genome sequencing and annotation.</title>
        <authorList>
            <consortium name="The Broad Institute Genomics Platform"/>
            <consortium name="The Broad Institute Genome Sequencing Center for Infectious Disease"/>
            <person name="Wu L."/>
            <person name="Ma J."/>
        </authorList>
    </citation>
    <scope>NUCLEOTIDE SEQUENCE [LARGE SCALE GENOMIC DNA]</scope>
    <source>
        <strain evidence="2">JCM 31319</strain>
    </source>
</reference>
<dbReference type="Proteomes" id="UP001597094">
    <property type="component" value="Unassembled WGS sequence"/>
</dbReference>
<keyword evidence="2" id="KW-1185">Reference proteome</keyword>
<evidence type="ECO:0000313" key="2">
    <source>
        <dbReference type="Proteomes" id="UP001597094"/>
    </source>
</evidence>
<dbReference type="NCBIfam" id="NF033709">
    <property type="entry name" value="PorV_fam"/>
    <property type="match status" value="1"/>
</dbReference>
<name>A0ABW3SRP3_9BACT</name>
<organism evidence="1 2">
    <name type="scientific">Pontibacter rugosus</name>
    <dbReference type="NCBI Taxonomy" id="1745966"/>
    <lineage>
        <taxon>Bacteria</taxon>
        <taxon>Pseudomonadati</taxon>
        <taxon>Bacteroidota</taxon>
        <taxon>Cytophagia</taxon>
        <taxon>Cytophagales</taxon>
        <taxon>Hymenobacteraceae</taxon>
        <taxon>Pontibacter</taxon>
    </lineage>
</organism>
<protein>
    <submittedName>
        <fullName evidence="1">PorV/PorQ family protein</fullName>
    </submittedName>
</protein>
<proteinExistence type="predicted"/>
<comment type="caution">
    <text evidence="1">The sequence shown here is derived from an EMBL/GenBank/DDBJ whole genome shotgun (WGS) entry which is preliminary data.</text>
</comment>